<gene>
    <name evidence="6" type="ORF">GCM10008955_19870</name>
</gene>
<dbReference type="Proteomes" id="UP000647587">
    <property type="component" value="Unassembled WGS sequence"/>
</dbReference>
<evidence type="ECO:0000256" key="4">
    <source>
        <dbReference type="RuleBase" id="RU003744"/>
    </source>
</evidence>
<sequence length="251" mass="26781">MKRTAVLSLLSAALLGGHSEARTLAEIRNSGTLRIATSADFAPYSFMQAGMFTGFDIDLGNELALRMGLHVEWVTLPYDGLLGKLNTGDEVDVVFATTSTTQNQSVLTSAAYGCTNTVLLTRRGGPTSQKALSGKTLGAEEGRPYLTYLKKMPFQKIVQVYPSSTDAILAAATGRVAAVATDQYTALSAMKTYPKANLVIGQTLAREQLVLAVGRKNTALRDAINTTLKSMQREGSINALGQSYFGKKIGC</sequence>
<evidence type="ECO:0000256" key="3">
    <source>
        <dbReference type="ARBA" id="ARBA00022729"/>
    </source>
</evidence>
<dbReference type="CDD" id="cd13530">
    <property type="entry name" value="PBP2_peptides_like"/>
    <property type="match status" value="1"/>
</dbReference>
<dbReference type="Pfam" id="PF00497">
    <property type="entry name" value="SBP_bac_3"/>
    <property type="match status" value="1"/>
</dbReference>
<keyword evidence="7" id="KW-1185">Reference proteome</keyword>
<dbReference type="Gene3D" id="3.40.190.10">
    <property type="entry name" value="Periplasmic binding protein-like II"/>
    <property type="match status" value="2"/>
</dbReference>
<dbReference type="RefSeq" id="WP_229780726.1">
    <property type="nucleotide sequence ID" value="NZ_BMPP01000007.1"/>
</dbReference>
<reference evidence="7" key="1">
    <citation type="journal article" date="2019" name="Int. J. Syst. Evol. Microbiol.">
        <title>The Global Catalogue of Microorganisms (GCM) 10K type strain sequencing project: providing services to taxonomists for standard genome sequencing and annotation.</title>
        <authorList>
            <consortium name="The Broad Institute Genomics Platform"/>
            <consortium name="The Broad Institute Genome Sequencing Center for Infectious Disease"/>
            <person name="Wu L."/>
            <person name="Ma J."/>
        </authorList>
    </citation>
    <scope>NUCLEOTIDE SEQUENCE [LARGE SCALE GENOMIC DNA]</scope>
    <source>
        <strain evidence="7">JCM 30331</strain>
    </source>
</reference>
<proteinExistence type="inferred from homology"/>
<accession>A0ABQ2EWX7</accession>
<dbReference type="SUPFAM" id="SSF53850">
    <property type="entry name" value="Periplasmic binding protein-like II"/>
    <property type="match status" value="1"/>
</dbReference>
<dbReference type="InterPro" id="IPR018313">
    <property type="entry name" value="SBP_3_CS"/>
</dbReference>
<evidence type="ECO:0000256" key="2">
    <source>
        <dbReference type="ARBA" id="ARBA00010333"/>
    </source>
</evidence>
<dbReference type="PROSITE" id="PS01039">
    <property type="entry name" value="SBP_BACTERIAL_3"/>
    <property type="match status" value="1"/>
</dbReference>
<evidence type="ECO:0000259" key="5">
    <source>
        <dbReference type="SMART" id="SM00062"/>
    </source>
</evidence>
<evidence type="ECO:0000256" key="1">
    <source>
        <dbReference type="ARBA" id="ARBA00004196"/>
    </source>
</evidence>
<dbReference type="EMBL" id="BMPP01000007">
    <property type="protein sequence ID" value="GGK26149.1"/>
    <property type="molecule type" value="Genomic_DNA"/>
</dbReference>
<keyword evidence="3" id="KW-0732">Signal</keyword>
<dbReference type="SMART" id="SM00062">
    <property type="entry name" value="PBPb"/>
    <property type="match status" value="1"/>
</dbReference>
<organism evidence="6 7">
    <name type="scientific">Deinococcus malanensis</name>
    <dbReference type="NCBI Taxonomy" id="1706855"/>
    <lineage>
        <taxon>Bacteria</taxon>
        <taxon>Thermotogati</taxon>
        <taxon>Deinococcota</taxon>
        <taxon>Deinococci</taxon>
        <taxon>Deinococcales</taxon>
        <taxon>Deinococcaceae</taxon>
        <taxon>Deinococcus</taxon>
    </lineage>
</organism>
<evidence type="ECO:0000313" key="7">
    <source>
        <dbReference type="Proteomes" id="UP000647587"/>
    </source>
</evidence>
<dbReference type="InterPro" id="IPR001638">
    <property type="entry name" value="Solute-binding_3/MltF_N"/>
</dbReference>
<dbReference type="PANTHER" id="PTHR35936:SF19">
    <property type="entry name" value="AMINO-ACID-BINDING PROTEIN YXEM-RELATED"/>
    <property type="match status" value="1"/>
</dbReference>
<comment type="subcellular location">
    <subcellularLocation>
        <location evidence="1">Cell envelope</location>
    </subcellularLocation>
</comment>
<dbReference type="PANTHER" id="PTHR35936">
    <property type="entry name" value="MEMBRANE-BOUND LYTIC MUREIN TRANSGLYCOSYLASE F"/>
    <property type="match status" value="1"/>
</dbReference>
<comment type="similarity">
    <text evidence="2 4">Belongs to the bacterial solute-binding protein 3 family.</text>
</comment>
<evidence type="ECO:0000313" key="6">
    <source>
        <dbReference type="EMBL" id="GGK26149.1"/>
    </source>
</evidence>
<protein>
    <submittedName>
        <fullName evidence="6">Amino acid ABC transporter substrate-binding protein</fullName>
    </submittedName>
</protein>
<comment type="caution">
    <text evidence="6">The sequence shown here is derived from an EMBL/GenBank/DDBJ whole genome shotgun (WGS) entry which is preliminary data.</text>
</comment>
<name>A0ABQ2EWX7_9DEIO</name>
<feature type="domain" description="Solute-binding protein family 3/N-terminal" evidence="5">
    <location>
        <begin position="32"/>
        <end position="248"/>
    </location>
</feature>